<keyword evidence="1" id="KW-0472">Membrane</keyword>
<gene>
    <name evidence="2" type="ORF">A4H02_08265</name>
</gene>
<sequence length="192" mass="20879">MQAVILLSAVVLGLVFGRIFRFTLPDWSTEVILYALVFAVGLDLSKERIERRFLKNITIAVFSTLFGTLSFVLLSSLFLPLKKLEILAAASGFGWYSLSAILITSSYSAYLGSISFFSNVLRELLGIVLVPFGMKVSKLGTISVAGATSMDTLLGLVASYSDRETALISFGHGFIVSMLVPVMVNFFLGLLK</sequence>
<feature type="transmembrane region" description="Helical" evidence="1">
    <location>
        <begin position="124"/>
        <end position="147"/>
    </location>
</feature>
<dbReference type="PANTHER" id="PTHR35804:SF1">
    <property type="entry name" value="LYSINE EXPORTER LYSO"/>
    <property type="match status" value="1"/>
</dbReference>
<proteinExistence type="predicted"/>
<organism evidence="2 3">
    <name type="scientific">Fervidobacterium thailandense</name>
    <dbReference type="NCBI Taxonomy" id="1008305"/>
    <lineage>
        <taxon>Bacteria</taxon>
        <taxon>Thermotogati</taxon>
        <taxon>Thermotogota</taxon>
        <taxon>Thermotogae</taxon>
        <taxon>Thermotogales</taxon>
        <taxon>Fervidobacteriaceae</taxon>
        <taxon>Fervidobacterium</taxon>
    </lineage>
</organism>
<feature type="transmembrane region" description="Helical" evidence="1">
    <location>
        <begin position="167"/>
        <end position="191"/>
    </location>
</feature>
<name>A0A1E3G0Y7_9BACT</name>
<reference evidence="3" key="1">
    <citation type="submission" date="2016-04" db="EMBL/GenBank/DDBJ databases">
        <title>The genome sequence project of a novel Fervidobacterium isolate from a hot spring in Thailand.</title>
        <authorList>
            <person name="Gonzalez J.M."/>
            <person name="Cuecas A."/>
            <person name="Kanoksilapatham W."/>
        </authorList>
    </citation>
    <scope>NUCLEOTIDE SEQUENCE [LARGE SCALE GENOMIC DNA]</scope>
    <source>
        <strain evidence="3">FC2004</strain>
    </source>
</reference>
<evidence type="ECO:0008006" key="4">
    <source>
        <dbReference type="Google" id="ProtNLM"/>
    </source>
</evidence>
<keyword evidence="3" id="KW-1185">Reference proteome</keyword>
<dbReference type="PANTHER" id="PTHR35804">
    <property type="entry name" value="LYSINE EXPORTER LYSO"/>
    <property type="match status" value="1"/>
</dbReference>
<dbReference type="AlphaFoldDB" id="A0A1E3G0Y7"/>
<dbReference type="GO" id="GO:0015661">
    <property type="term" value="F:L-lysine efflux transmembrane transporter activity"/>
    <property type="evidence" value="ECO:0007669"/>
    <property type="project" value="InterPro"/>
</dbReference>
<evidence type="ECO:0000313" key="2">
    <source>
        <dbReference type="EMBL" id="ODN29914.1"/>
    </source>
</evidence>
<dbReference type="Proteomes" id="UP000094570">
    <property type="component" value="Unassembled WGS sequence"/>
</dbReference>
<dbReference type="STRING" id="1008305.A4H02_08265"/>
<feature type="transmembrane region" description="Helical" evidence="1">
    <location>
        <begin position="27"/>
        <end position="45"/>
    </location>
</feature>
<feature type="transmembrane region" description="Helical" evidence="1">
    <location>
        <begin position="57"/>
        <end position="81"/>
    </location>
</feature>
<dbReference type="RefSeq" id="WP_069293709.1">
    <property type="nucleotide sequence ID" value="NZ_CP140110.1"/>
</dbReference>
<protein>
    <recommendedName>
        <fullName evidence="4">Lysine exporter LysO family protein</fullName>
    </recommendedName>
</protein>
<keyword evidence="1" id="KW-1133">Transmembrane helix</keyword>
<accession>A0A1E3G0Y7</accession>
<feature type="transmembrane region" description="Helical" evidence="1">
    <location>
        <begin position="93"/>
        <end position="112"/>
    </location>
</feature>
<evidence type="ECO:0000256" key="1">
    <source>
        <dbReference type="SAM" id="Phobius"/>
    </source>
</evidence>
<comment type="caution">
    <text evidence="2">The sequence shown here is derived from an EMBL/GenBank/DDBJ whole genome shotgun (WGS) entry which is preliminary data.</text>
</comment>
<keyword evidence="1" id="KW-0812">Transmembrane</keyword>
<dbReference type="OrthoDB" id="371078at2"/>
<dbReference type="Pfam" id="PF03956">
    <property type="entry name" value="Lys_export"/>
    <property type="match status" value="1"/>
</dbReference>
<dbReference type="GO" id="GO:0005886">
    <property type="term" value="C:plasma membrane"/>
    <property type="evidence" value="ECO:0007669"/>
    <property type="project" value="TreeGrafter"/>
</dbReference>
<dbReference type="InterPro" id="IPR005642">
    <property type="entry name" value="LysO"/>
</dbReference>
<evidence type="ECO:0000313" key="3">
    <source>
        <dbReference type="Proteomes" id="UP000094570"/>
    </source>
</evidence>
<dbReference type="EMBL" id="LWAF01000015">
    <property type="protein sequence ID" value="ODN29914.1"/>
    <property type="molecule type" value="Genomic_DNA"/>
</dbReference>